<evidence type="ECO:0000259" key="8">
    <source>
        <dbReference type="Pfam" id="PF00185"/>
    </source>
</evidence>
<evidence type="ECO:0000256" key="6">
    <source>
        <dbReference type="ARBA" id="ARBA00048859"/>
    </source>
</evidence>
<gene>
    <name evidence="7 10" type="primary">pyrB</name>
    <name evidence="10" type="ORF">OSO01_13080</name>
</gene>
<name>A0A511ZGJ0_9BACI</name>
<accession>A0A511ZGJ0</accession>
<dbReference type="Proteomes" id="UP000321558">
    <property type="component" value="Unassembled WGS sequence"/>
</dbReference>
<dbReference type="PANTHER" id="PTHR45753:SF6">
    <property type="entry name" value="ASPARTATE CARBAMOYLTRANSFERASE"/>
    <property type="match status" value="1"/>
</dbReference>
<dbReference type="PRINTS" id="PR00101">
    <property type="entry name" value="ATCASE"/>
</dbReference>
<proteinExistence type="inferred from homology"/>
<feature type="binding site" evidence="7">
    <location>
        <position position="250"/>
    </location>
    <ligand>
        <name>carbamoyl phosphate</name>
        <dbReference type="ChEBI" id="CHEBI:58228"/>
    </ligand>
</feature>
<dbReference type="PRINTS" id="PR00100">
    <property type="entry name" value="AOTCASE"/>
</dbReference>
<feature type="binding site" evidence="7">
    <location>
        <position position="251"/>
    </location>
    <ligand>
        <name>carbamoyl phosphate</name>
        <dbReference type="ChEBI" id="CHEBI:58228"/>
    </ligand>
</feature>
<dbReference type="InterPro" id="IPR002082">
    <property type="entry name" value="Asp_carbamoyltransf"/>
</dbReference>
<feature type="binding site" evidence="7">
    <location>
        <position position="128"/>
    </location>
    <ligand>
        <name>carbamoyl phosphate</name>
        <dbReference type="ChEBI" id="CHEBI:58228"/>
    </ligand>
</feature>
<dbReference type="EC" id="2.1.3.2" evidence="7"/>
<dbReference type="GO" id="GO:0005829">
    <property type="term" value="C:cytosol"/>
    <property type="evidence" value="ECO:0007669"/>
    <property type="project" value="TreeGrafter"/>
</dbReference>
<evidence type="ECO:0000256" key="1">
    <source>
        <dbReference type="ARBA" id="ARBA00004852"/>
    </source>
</evidence>
<dbReference type="Pfam" id="PF02729">
    <property type="entry name" value="OTCace_N"/>
    <property type="match status" value="1"/>
</dbReference>
<dbReference type="AlphaFoldDB" id="A0A511ZGJ0"/>
<dbReference type="InterPro" id="IPR006131">
    <property type="entry name" value="Asp_carbamoyltransf_Asp/Orn-bd"/>
</dbReference>
<dbReference type="UniPathway" id="UPA00070">
    <property type="reaction ID" value="UER00116"/>
</dbReference>
<feature type="domain" description="Aspartate/ornithine carbamoyltransferase carbamoyl-P binding" evidence="9">
    <location>
        <begin position="2"/>
        <end position="140"/>
    </location>
</feature>
<dbReference type="PROSITE" id="PS00097">
    <property type="entry name" value="CARBAMOYLTRANSFERASE"/>
    <property type="match status" value="1"/>
</dbReference>
<comment type="subunit">
    <text evidence="7">Heterododecamer (2C3:3R2) of six catalytic PyrB chains organized as two trimers (C3), and six regulatory PyrI chains organized as three dimers (R2).</text>
</comment>
<evidence type="ECO:0000313" key="10">
    <source>
        <dbReference type="EMBL" id="GEN86569.1"/>
    </source>
</evidence>
<dbReference type="STRING" id="582851.GCA_900162665_00321"/>
<comment type="catalytic activity">
    <reaction evidence="6 7">
        <text>carbamoyl phosphate + L-aspartate = N-carbamoyl-L-aspartate + phosphate + H(+)</text>
        <dbReference type="Rhea" id="RHEA:20013"/>
        <dbReference type="ChEBI" id="CHEBI:15378"/>
        <dbReference type="ChEBI" id="CHEBI:29991"/>
        <dbReference type="ChEBI" id="CHEBI:32814"/>
        <dbReference type="ChEBI" id="CHEBI:43474"/>
        <dbReference type="ChEBI" id="CHEBI:58228"/>
        <dbReference type="EC" id="2.1.3.2"/>
    </reaction>
</comment>
<comment type="caution">
    <text evidence="10">The sequence shown here is derived from an EMBL/GenBank/DDBJ whole genome shotgun (WGS) entry which is preliminary data.</text>
</comment>
<dbReference type="EMBL" id="BJYM01000004">
    <property type="protein sequence ID" value="GEN86569.1"/>
    <property type="molecule type" value="Genomic_DNA"/>
</dbReference>
<evidence type="ECO:0000256" key="7">
    <source>
        <dbReference type="HAMAP-Rule" id="MF_00001"/>
    </source>
</evidence>
<dbReference type="Gene3D" id="3.40.50.1370">
    <property type="entry name" value="Aspartate/ornithine carbamoyltransferase"/>
    <property type="match status" value="2"/>
</dbReference>
<comment type="similarity">
    <text evidence="2 7">Belongs to the aspartate/ornithine carbamoyltransferase superfamily. ATCase family.</text>
</comment>
<evidence type="ECO:0000256" key="2">
    <source>
        <dbReference type="ARBA" id="ARBA00008896"/>
    </source>
</evidence>
<dbReference type="GO" id="GO:0006207">
    <property type="term" value="P:'de novo' pyrimidine nucleobase biosynthetic process"/>
    <property type="evidence" value="ECO:0007669"/>
    <property type="project" value="InterPro"/>
</dbReference>
<dbReference type="HAMAP" id="MF_00001">
    <property type="entry name" value="Asp_carb_tr"/>
    <property type="match status" value="1"/>
</dbReference>
<keyword evidence="11" id="KW-1185">Reference proteome</keyword>
<organism evidence="10 11">
    <name type="scientific">Oceanobacillus sojae</name>
    <dbReference type="NCBI Taxonomy" id="582851"/>
    <lineage>
        <taxon>Bacteria</taxon>
        <taxon>Bacillati</taxon>
        <taxon>Bacillota</taxon>
        <taxon>Bacilli</taxon>
        <taxon>Bacillales</taxon>
        <taxon>Bacillaceae</taxon>
        <taxon>Oceanobacillus</taxon>
    </lineage>
</organism>
<dbReference type="OrthoDB" id="9774690at2"/>
<feature type="binding site" evidence="7">
    <location>
        <position position="98"/>
    </location>
    <ligand>
        <name>carbamoyl phosphate</name>
        <dbReference type="ChEBI" id="CHEBI:58228"/>
    </ligand>
</feature>
<evidence type="ECO:0000256" key="3">
    <source>
        <dbReference type="ARBA" id="ARBA00022679"/>
    </source>
</evidence>
<comment type="pathway">
    <text evidence="1 7">Pyrimidine metabolism; UMP biosynthesis via de novo pathway; (S)-dihydroorotate from bicarbonate: step 2/3.</text>
</comment>
<dbReference type="GO" id="GO:0006520">
    <property type="term" value="P:amino acid metabolic process"/>
    <property type="evidence" value="ECO:0007669"/>
    <property type="project" value="InterPro"/>
</dbReference>
<dbReference type="GO" id="GO:0004070">
    <property type="term" value="F:aspartate carbamoyltransferase activity"/>
    <property type="evidence" value="ECO:0007669"/>
    <property type="project" value="UniProtKB-UniRule"/>
</dbReference>
<evidence type="ECO:0000256" key="4">
    <source>
        <dbReference type="ARBA" id="ARBA00022975"/>
    </source>
</evidence>
<dbReference type="NCBIfam" id="NF002032">
    <property type="entry name" value="PRK00856.1"/>
    <property type="match status" value="1"/>
</dbReference>
<feature type="domain" description="Aspartate/ornithine carbamoyltransferase Asp/Orn-binding" evidence="8">
    <location>
        <begin position="149"/>
        <end position="287"/>
    </location>
</feature>
<dbReference type="InterPro" id="IPR006132">
    <property type="entry name" value="Asp/Orn_carbamoyltranf_P-bd"/>
</dbReference>
<feature type="binding site" evidence="7">
    <location>
        <position position="211"/>
    </location>
    <ligand>
        <name>L-aspartate</name>
        <dbReference type="ChEBI" id="CHEBI:29991"/>
    </ligand>
</feature>
<dbReference type="SUPFAM" id="SSF53671">
    <property type="entry name" value="Aspartate/ornithine carbamoyltransferase"/>
    <property type="match status" value="1"/>
</dbReference>
<dbReference type="InterPro" id="IPR036901">
    <property type="entry name" value="Asp/Orn_carbamoylTrfase_sf"/>
</dbReference>
<dbReference type="NCBIfam" id="TIGR00670">
    <property type="entry name" value="asp_carb_tr"/>
    <property type="match status" value="1"/>
</dbReference>
<keyword evidence="3 7" id="KW-0808">Transferase</keyword>
<evidence type="ECO:0000259" key="9">
    <source>
        <dbReference type="Pfam" id="PF02729"/>
    </source>
</evidence>
<feature type="binding site" evidence="7">
    <location>
        <position position="161"/>
    </location>
    <ligand>
        <name>L-aspartate</name>
        <dbReference type="ChEBI" id="CHEBI:29991"/>
    </ligand>
</feature>
<evidence type="ECO:0000313" key="11">
    <source>
        <dbReference type="Proteomes" id="UP000321558"/>
    </source>
</evidence>
<feature type="binding site" evidence="7">
    <location>
        <position position="48"/>
    </location>
    <ligand>
        <name>carbamoyl phosphate</name>
        <dbReference type="ChEBI" id="CHEBI:58228"/>
    </ligand>
</feature>
<dbReference type="RefSeq" id="WP_147209603.1">
    <property type="nucleotide sequence ID" value="NZ_BJYM01000004.1"/>
</dbReference>
<feature type="binding site" evidence="7">
    <location>
        <position position="76"/>
    </location>
    <ligand>
        <name>L-aspartate</name>
        <dbReference type="ChEBI" id="CHEBI:29991"/>
    </ligand>
</feature>
<keyword evidence="4 7" id="KW-0665">Pyrimidine biosynthesis</keyword>
<dbReference type="InterPro" id="IPR006130">
    <property type="entry name" value="Asp/Orn_carbamoylTrfase"/>
</dbReference>
<protein>
    <recommendedName>
        <fullName evidence="7">Aspartate carbamoyltransferase</fullName>
        <ecNumber evidence="7">2.1.3.2</ecNumber>
    </recommendedName>
    <alternativeName>
        <fullName evidence="7">Aspartate transcarbamylase</fullName>
        <shortName evidence="7">ATCase</shortName>
    </alternativeName>
</protein>
<reference evidence="10 11" key="1">
    <citation type="submission" date="2019-07" db="EMBL/GenBank/DDBJ databases">
        <title>Whole genome shotgun sequence of Oceanobacillus sojae NBRC 105379.</title>
        <authorList>
            <person name="Hosoyama A."/>
            <person name="Uohara A."/>
            <person name="Ohji S."/>
            <person name="Ichikawa N."/>
        </authorList>
    </citation>
    <scope>NUCLEOTIDE SEQUENCE [LARGE SCALE GENOMIC DNA]</scope>
    <source>
        <strain evidence="10 11">NBRC 105379</strain>
    </source>
</reference>
<feature type="binding site" evidence="7">
    <location>
        <position position="49"/>
    </location>
    <ligand>
        <name>carbamoyl phosphate</name>
        <dbReference type="ChEBI" id="CHEBI:58228"/>
    </ligand>
</feature>
<dbReference type="PANTHER" id="PTHR45753">
    <property type="entry name" value="ORNITHINE CARBAMOYLTRANSFERASE, MITOCHONDRIAL"/>
    <property type="match status" value="1"/>
</dbReference>
<comment type="function">
    <text evidence="5 7">Catalyzes the condensation of carbamoyl phosphate and aspartate to form carbamoyl aspartate and inorganic phosphate, the committed step in the de novo pyrimidine nucleotide biosynthesis pathway.</text>
</comment>
<sequence>MKHFISMQQLSGETINHILKEAESIRKSPITINKQLFAANLFFEPSTRTKMSFEVAQKKLGLEMLDLHTEASSLVKGESLYDTSKTFEAIGADVLIVRHPSDYWIDEIEEEGQLRIPVINAGSGKEEHPTQCMLDLLTMYQEFGNVKRRKVVIAGDIKHSRVARSNALALEKLGADVFLSAAPGFEDDSLHFPYITMDEAVEIADVVMLLRIQHERHIHKAETFDYLSLYGLTMERAAKMKKHAIIMHPAPINRGVEIDTKLVESKQSRIFKQMENGVYVRMAILMHVLKEWGIINENEINKRQALNII</sequence>
<dbReference type="GO" id="GO:0044205">
    <property type="term" value="P:'de novo' UMP biosynthetic process"/>
    <property type="evidence" value="ECO:0007669"/>
    <property type="project" value="UniProtKB-UniRule"/>
</dbReference>
<evidence type="ECO:0000256" key="5">
    <source>
        <dbReference type="ARBA" id="ARBA00043884"/>
    </source>
</evidence>
<dbReference type="GO" id="GO:0016597">
    <property type="term" value="F:amino acid binding"/>
    <property type="evidence" value="ECO:0007669"/>
    <property type="project" value="InterPro"/>
</dbReference>
<feature type="binding site" evidence="7">
    <location>
        <position position="131"/>
    </location>
    <ligand>
        <name>carbamoyl phosphate</name>
        <dbReference type="ChEBI" id="CHEBI:58228"/>
    </ligand>
</feature>
<dbReference type="Pfam" id="PF00185">
    <property type="entry name" value="OTCace"/>
    <property type="match status" value="1"/>
</dbReference>